<organism evidence="1 2">
    <name type="scientific">Linum tenue</name>
    <dbReference type="NCBI Taxonomy" id="586396"/>
    <lineage>
        <taxon>Eukaryota</taxon>
        <taxon>Viridiplantae</taxon>
        <taxon>Streptophyta</taxon>
        <taxon>Embryophyta</taxon>
        <taxon>Tracheophyta</taxon>
        <taxon>Spermatophyta</taxon>
        <taxon>Magnoliopsida</taxon>
        <taxon>eudicotyledons</taxon>
        <taxon>Gunneridae</taxon>
        <taxon>Pentapetalae</taxon>
        <taxon>rosids</taxon>
        <taxon>fabids</taxon>
        <taxon>Malpighiales</taxon>
        <taxon>Linaceae</taxon>
        <taxon>Linum</taxon>
    </lineage>
</organism>
<accession>A0AAV0I171</accession>
<protein>
    <submittedName>
        <fullName evidence="1">Uncharacterized protein</fullName>
    </submittedName>
</protein>
<comment type="caution">
    <text evidence="1">The sequence shown here is derived from an EMBL/GenBank/DDBJ whole genome shotgun (WGS) entry which is preliminary data.</text>
</comment>
<reference evidence="1" key="1">
    <citation type="submission" date="2022-08" db="EMBL/GenBank/DDBJ databases">
        <authorList>
            <person name="Gutierrez-Valencia J."/>
        </authorList>
    </citation>
    <scope>NUCLEOTIDE SEQUENCE</scope>
</reference>
<dbReference type="Proteomes" id="UP001154282">
    <property type="component" value="Unassembled WGS sequence"/>
</dbReference>
<name>A0AAV0I171_9ROSI</name>
<gene>
    <name evidence="1" type="ORF">LITE_LOCUS7161</name>
</gene>
<keyword evidence="2" id="KW-1185">Reference proteome</keyword>
<evidence type="ECO:0000313" key="2">
    <source>
        <dbReference type="Proteomes" id="UP001154282"/>
    </source>
</evidence>
<evidence type="ECO:0000313" key="1">
    <source>
        <dbReference type="EMBL" id="CAI0391440.1"/>
    </source>
</evidence>
<dbReference type="EMBL" id="CAMGYJ010000003">
    <property type="protein sequence ID" value="CAI0391440.1"/>
    <property type="molecule type" value="Genomic_DNA"/>
</dbReference>
<sequence>MTAPEVEDFVEGADKAEWGYSDSEKHNRFGNVLPLFPSSSVPVVQIYDLGRRVVPGGDGELAPQDAYRRSR</sequence>
<dbReference type="AlphaFoldDB" id="A0AAV0I171"/>
<proteinExistence type="predicted"/>